<organism evidence="2 3">
    <name type="scientific">Massariosphaeria phaeospora</name>
    <dbReference type="NCBI Taxonomy" id="100035"/>
    <lineage>
        <taxon>Eukaryota</taxon>
        <taxon>Fungi</taxon>
        <taxon>Dikarya</taxon>
        <taxon>Ascomycota</taxon>
        <taxon>Pezizomycotina</taxon>
        <taxon>Dothideomycetes</taxon>
        <taxon>Pleosporomycetidae</taxon>
        <taxon>Pleosporales</taxon>
        <taxon>Pleosporales incertae sedis</taxon>
        <taxon>Massariosphaeria</taxon>
    </lineage>
</organism>
<gene>
    <name evidence="2" type="ORF">BDV95DRAFT_611809</name>
</gene>
<evidence type="ECO:0008006" key="4">
    <source>
        <dbReference type="Google" id="ProtNLM"/>
    </source>
</evidence>
<evidence type="ECO:0000313" key="3">
    <source>
        <dbReference type="Proteomes" id="UP000481861"/>
    </source>
</evidence>
<dbReference type="InterPro" id="IPR036047">
    <property type="entry name" value="F-box-like_dom_sf"/>
</dbReference>
<proteinExistence type="predicted"/>
<name>A0A7C8I2K3_9PLEO</name>
<evidence type="ECO:0000256" key="1">
    <source>
        <dbReference type="SAM" id="MobiDB-lite"/>
    </source>
</evidence>
<protein>
    <recommendedName>
        <fullName evidence="4">F-box domain-containing protein</fullName>
    </recommendedName>
</protein>
<comment type="caution">
    <text evidence="2">The sequence shown here is derived from an EMBL/GenBank/DDBJ whole genome shotgun (WGS) entry which is preliminary data.</text>
</comment>
<dbReference type="CDD" id="cd09917">
    <property type="entry name" value="F-box_SF"/>
    <property type="match status" value="1"/>
</dbReference>
<feature type="region of interest" description="Disordered" evidence="1">
    <location>
        <begin position="336"/>
        <end position="357"/>
    </location>
</feature>
<dbReference type="AlphaFoldDB" id="A0A7C8I2K3"/>
<evidence type="ECO:0000313" key="2">
    <source>
        <dbReference type="EMBL" id="KAF2866351.1"/>
    </source>
</evidence>
<keyword evidence="3" id="KW-1185">Reference proteome</keyword>
<accession>A0A7C8I2K3</accession>
<dbReference type="EMBL" id="JAADJZ010000028">
    <property type="protein sequence ID" value="KAF2866351.1"/>
    <property type="molecule type" value="Genomic_DNA"/>
</dbReference>
<dbReference type="OrthoDB" id="3678990at2759"/>
<sequence>MASGNQRPPAGSSDLPAELMLMIASYSTSRDMAHLGMTCRQLHNQILATAKTRKKYFEETHCDGVGMRIRGRFHQPPHLLSGEFYEDPQLHSQFSPDSIENLAKCGAHDQSVVSQLCDTCLAKVCNECRLHAVYQCLFYPAAVPGTWLQPGQDFTYLGYAFLESDPRIIVPPGNSHSRDLWKLRGTHQSTHNDLGYGTHEIGGVSESLRFSDNFTEPQRLEKILNVNLGFSAITYIGPLVDIQELVTLHPFNLVTQARKRFLCLTCYEEVKNRKTCACILAKRFVNRWICLKCHLDERAADEKYAKEVESRLPPSLDSRYAEIQADVVGMAHVASRQINRGSDSSVPNKNENSHDAR</sequence>
<feature type="compositionally biased region" description="Polar residues" evidence="1">
    <location>
        <begin position="336"/>
        <end position="350"/>
    </location>
</feature>
<dbReference type="Proteomes" id="UP000481861">
    <property type="component" value="Unassembled WGS sequence"/>
</dbReference>
<reference evidence="2 3" key="1">
    <citation type="submission" date="2020-01" db="EMBL/GenBank/DDBJ databases">
        <authorList>
            <consortium name="DOE Joint Genome Institute"/>
            <person name="Haridas S."/>
            <person name="Albert R."/>
            <person name="Binder M."/>
            <person name="Bloem J."/>
            <person name="Labutti K."/>
            <person name="Salamov A."/>
            <person name="Andreopoulos B."/>
            <person name="Baker S.E."/>
            <person name="Barry K."/>
            <person name="Bills G."/>
            <person name="Bluhm B.H."/>
            <person name="Cannon C."/>
            <person name="Castanera R."/>
            <person name="Culley D.E."/>
            <person name="Daum C."/>
            <person name="Ezra D."/>
            <person name="Gonzalez J.B."/>
            <person name="Henrissat B."/>
            <person name="Kuo A."/>
            <person name="Liang C."/>
            <person name="Lipzen A."/>
            <person name="Lutzoni F."/>
            <person name="Magnuson J."/>
            <person name="Mondo S."/>
            <person name="Nolan M."/>
            <person name="Ohm R."/>
            <person name="Pangilinan J."/>
            <person name="Park H.-J.H."/>
            <person name="Ramirez L."/>
            <person name="Alfaro M."/>
            <person name="Sun H."/>
            <person name="Tritt A."/>
            <person name="Yoshinaga Y."/>
            <person name="Zwiers L.-H.L."/>
            <person name="Turgeon B.G."/>
            <person name="Goodwin S.B."/>
            <person name="Spatafora J.W."/>
            <person name="Crous P.W."/>
            <person name="Grigoriev I.V."/>
        </authorList>
    </citation>
    <scope>NUCLEOTIDE SEQUENCE [LARGE SCALE GENOMIC DNA]</scope>
    <source>
        <strain evidence="2 3">CBS 611.86</strain>
    </source>
</reference>
<dbReference type="SUPFAM" id="SSF81383">
    <property type="entry name" value="F-box domain"/>
    <property type="match status" value="1"/>
</dbReference>